<accession>A0ABN3FBV2</accession>
<gene>
    <name evidence="2" type="ORF">GCM10010246_05360</name>
</gene>
<reference evidence="2 3" key="1">
    <citation type="journal article" date="2019" name="Int. J. Syst. Evol. Microbiol.">
        <title>The Global Catalogue of Microorganisms (GCM) 10K type strain sequencing project: providing services to taxonomists for standard genome sequencing and annotation.</title>
        <authorList>
            <consortium name="The Broad Institute Genomics Platform"/>
            <consortium name="The Broad Institute Genome Sequencing Center for Infectious Disease"/>
            <person name="Wu L."/>
            <person name="Ma J."/>
        </authorList>
    </citation>
    <scope>NUCLEOTIDE SEQUENCE [LARGE SCALE GENOMIC DNA]</scope>
    <source>
        <strain evidence="2 3">JCM 4316</strain>
    </source>
</reference>
<evidence type="ECO:0000313" key="3">
    <source>
        <dbReference type="Proteomes" id="UP001500253"/>
    </source>
</evidence>
<dbReference type="SUPFAM" id="SSF51905">
    <property type="entry name" value="FAD/NAD(P)-binding domain"/>
    <property type="match status" value="1"/>
</dbReference>
<name>A0ABN3FBV2_9ACTN</name>
<evidence type="ECO:0000313" key="2">
    <source>
        <dbReference type="EMBL" id="GAA2326620.1"/>
    </source>
</evidence>
<dbReference type="Gene3D" id="3.30.9.10">
    <property type="entry name" value="D-Amino Acid Oxidase, subunit A, domain 2"/>
    <property type="match status" value="1"/>
</dbReference>
<dbReference type="Pfam" id="PF01266">
    <property type="entry name" value="DAO"/>
    <property type="match status" value="1"/>
</dbReference>
<dbReference type="InterPro" id="IPR006076">
    <property type="entry name" value="FAD-dep_OxRdtase"/>
</dbReference>
<proteinExistence type="predicted"/>
<evidence type="ECO:0000259" key="1">
    <source>
        <dbReference type="Pfam" id="PF01266"/>
    </source>
</evidence>
<dbReference type="InterPro" id="IPR036188">
    <property type="entry name" value="FAD/NAD-bd_sf"/>
</dbReference>
<keyword evidence="3" id="KW-1185">Reference proteome</keyword>
<sequence>MTRNGDVSFWWRQIGRPAPRGPLSGDLQTDVAIVGAGYTGLWTAYYLKKAAPDMRIAVLESRFAGFGASGRNGGWLTNSVTGGLAQYVPKHGKQAAIAQQEAMNRSVDEVIRVAGEERIDADIRKGGELTVAYTPAQAKRLEANFAAQREWPGTDVKLLSASESSARVGVAGTLSGLWHPHCARIHPAKLVAGLAQAVEASGVAIYEDTHVERIQPGRAETTRGTVRADHIVRATEGFTANLKGEHRTWLPMNSSMIVTAPLPAAFWDEVGWAEYDTLGDFAHVYMYAQRTEDDRIAFGGRGVPYRYGSRVDMDGRTQDVTIRRLRDLLVRFFPAARDVDIDHAWSGVLGVPRDWSAGVHYDRTTGLGSAGGYVGTGVTTTNLAGRTLTDLILGRDSDLTRLPWTSHRTRRWEPEPLRWLAVQGIYGAYRAADNTETRSGRPSTSPLARIADLVSGR</sequence>
<dbReference type="RefSeq" id="WP_346172820.1">
    <property type="nucleotide sequence ID" value="NZ_BAAASD010000001.1"/>
</dbReference>
<dbReference type="PANTHER" id="PTHR13847">
    <property type="entry name" value="SARCOSINE DEHYDROGENASE-RELATED"/>
    <property type="match status" value="1"/>
</dbReference>
<dbReference type="PANTHER" id="PTHR13847:SF285">
    <property type="entry name" value="FAD DEPENDENT OXIDOREDUCTASE DOMAIN-CONTAINING PROTEIN"/>
    <property type="match status" value="1"/>
</dbReference>
<dbReference type="EMBL" id="BAAASD010000001">
    <property type="protein sequence ID" value="GAA2326620.1"/>
    <property type="molecule type" value="Genomic_DNA"/>
</dbReference>
<comment type="caution">
    <text evidence="2">The sequence shown here is derived from an EMBL/GenBank/DDBJ whole genome shotgun (WGS) entry which is preliminary data.</text>
</comment>
<organism evidence="2 3">
    <name type="scientific">Streptomyces cuspidosporus</name>
    <dbReference type="NCBI Taxonomy" id="66882"/>
    <lineage>
        <taxon>Bacteria</taxon>
        <taxon>Bacillati</taxon>
        <taxon>Actinomycetota</taxon>
        <taxon>Actinomycetes</taxon>
        <taxon>Kitasatosporales</taxon>
        <taxon>Streptomycetaceae</taxon>
        <taxon>Streptomyces</taxon>
    </lineage>
</organism>
<dbReference type="Gene3D" id="3.50.50.60">
    <property type="entry name" value="FAD/NAD(P)-binding domain"/>
    <property type="match status" value="1"/>
</dbReference>
<protein>
    <submittedName>
        <fullName evidence="2">FAD-dependent oxidoreductase</fullName>
    </submittedName>
</protein>
<feature type="domain" description="FAD dependent oxidoreductase" evidence="1">
    <location>
        <begin position="30"/>
        <end position="391"/>
    </location>
</feature>
<dbReference type="Proteomes" id="UP001500253">
    <property type="component" value="Unassembled WGS sequence"/>
</dbReference>